<protein>
    <submittedName>
        <fullName evidence="2">Uncharacterized protein</fullName>
    </submittedName>
</protein>
<name>A0ABW6BLJ5_9BACT</name>
<accession>A0ABW6BLJ5</accession>
<comment type="caution">
    <text evidence="2">The sequence shown here is derived from an EMBL/GenBank/DDBJ whole genome shotgun (WGS) entry which is preliminary data.</text>
</comment>
<dbReference type="RefSeq" id="WP_377479027.1">
    <property type="nucleotide sequence ID" value="NZ_JBHUOX010000001.1"/>
</dbReference>
<evidence type="ECO:0000313" key="2">
    <source>
        <dbReference type="EMBL" id="MFD2998754.1"/>
    </source>
</evidence>
<gene>
    <name evidence="2" type="ORF">ACFS7Z_00135</name>
</gene>
<evidence type="ECO:0000256" key="1">
    <source>
        <dbReference type="SAM" id="SignalP"/>
    </source>
</evidence>
<proteinExistence type="predicted"/>
<reference evidence="3" key="1">
    <citation type="journal article" date="2019" name="Int. J. Syst. Evol. Microbiol.">
        <title>The Global Catalogue of Microorganisms (GCM) 10K type strain sequencing project: providing services to taxonomists for standard genome sequencing and annotation.</title>
        <authorList>
            <consortium name="The Broad Institute Genomics Platform"/>
            <consortium name="The Broad Institute Genome Sequencing Center for Infectious Disease"/>
            <person name="Wu L."/>
            <person name="Ma J."/>
        </authorList>
    </citation>
    <scope>NUCLEOTIDE SEQUENCE [LARGE SCALE GENOMIC DNA]</scope>
    <source>
        <strain evidence="3">KCTC 23984</strain>
    </source>
</reference>
<feature type="signal peptide" evidence="1">
    <location>
        <begin position="1"/>
        <end position="20"/>
    </location>
</feature>
<dbReference type="Proteomes" id="UP001597641">
    <property type="component" value="Unassembled WGS sequence"/>
</dbReference>
<evidence type="ECO:0000313" key="3">
    <source>
        <dbReference type="Proteomes" id="UP001597641"/>
    </source>
</evidence>
<dbReference type="EMBL" id="JBHUOX010000001">
    <property type="protein sequence ID" value="MFD2998754.1"/>
    <property type="molecule type" value="Genomic_DNA"/>
</dbReference>
<sequence length="184" mass="20184">MKYFSIIAMIVLYFLNSVNAQDNIQKNKIYRTWITFNNKPLQTEGVLYEIKDSSILVSSSVAIKDYSTDRVETLKFNINEIETIKIRRKNSVGRGILTGAITGFAVGGLIGLISGDDPPCPQGTWFCFRLTAGEKALITGIPFSIGGAGIGALVGSVKVNIPINGSIDNYNKNKNELLKYSIKQ</sequence>
<keyword evidence="1" id="KW-0732">Signal</keyword>
<feature type="chain" id="PRO_5046676760" evidence="1">
    <location>
        <begin position="21"/>
        <end position="184"/>
    </location>
</feature>
<organism evidence="2 3">
    <name type="scientific">Pontibacter toksunensis</name>
    <dbReference type="NCBI Taxonomy" id="1332631"/>
    <lineage>
        <taxon>Bacteria</taxon>
        <taxon>Pseudomonadati</taxon>
        <taxon>Bacteroidota</taxon>
        <taxon>Cytophagia</taxon>
        <taxon>Cytophagales</taxon>
        <taxon>Hymenobacteraceae</taxon>
        <taxon>Pontibacter</taxon>
    </lineage>
</organism>
<keyword evidence="3" id="KW-1185">Reference proteome</keyword>